<gene>
    <name evidence="2" type="ORF">F7231_25275</name>
</gene>
<name>A0ABX0QSI3_9BACT</name>
<proteinExistence type="predicted"/>
<comment type="caution">
    <text evidence="2">The sequence shown here is derived from an EMBL/GenBank/DDBJ whole genome shotgun (WGS) entry which is preliminary data.</text>
</comment>
<evidence type="ECO:0000313" key="2">
    <source>
        <dbReference type="EMBL" id="NID13503.1"/>
    </source>
</evidence>
<dbReference type="RefSeq" id="WP_166694023.1">
    <property type="nucleotide sequence ID" value="NZ_WAEL01000012.1"/>
</dbReference>
<accession>A0ABX0QSI3</accession>
<feature type="signal peptide" evidence="1">
    <location>
        <begin position="1"/>
        <end position="21"/>
    </location>
</feature>
<evidence type="ECO:0008006" key="4">
    <source>
        <dbReference type="Google" id="ProtNLM"/>
    </source>
</evidence>
<dbReference type="Proteomes" id="UP000606008">
    <property type="component" value="Unassembled WGS sequence"/>
</dbReference>
<feature type="chain" id="PRO_5046049900" description="Big-1 domain-containing protein" evidence="1">
    <location>
        <begin position="22"/>
        <end position="249"/>
    </location>
</feature>
<dbReference type="EMBL" id="WAEL01000012">
    <property type="protein sequence ID" value="NID13503.1"/>
    <property type="molecule type" value="Genomic_DNA"/>
</dbReference>
<evidence type="ECO:0000313" key="3">
    <source>
        <dbReference type="Proteomes" id="UP000606008"/>
    </source>
</evidence>
<sequence length="249" mass="26516">MKTTYLTYLLTLSLLLLTCKPDELLTANLISEMTVSSSTVTADGASTVTVSAFLNPNIDSDKRTVVFQTTGGSYAEAKDGRTTKAAEFVDGRLVASVTLLAPIVASPTSLTVAAEMAYAELRRDYIARQVISVLPSLPEKLQLTANTLGALSGFRGDVVLTARLLNKDGRAPSRGTEVEFSDLMPNGTTSANGRFRTGNTLKTSDNTGQVIAYYSPGEFVAATDVILRATVKTVPTATDTLKLHVRLTD</sequence>
<evidence type="ECO:0000256" key="1">
    <source>
        <dbReference type="SAM" id="SignalP"/>
    </source>
</evidence>
<protein>
    <recommendedName>
        <fullName evidence="4">Big-1 domain-containing protein</fullName>
    </recommendedName>
</protein>
<keyword evidence="3" id="KW-1185">Reference proteome</keyword>
<reference evidence="2" key="1">
    <citation type="submission" date="2024-05" db="EMBL/GenBank/DDBJ databases">
        <authorList>
            <person name="Jung D.-H."/>
        </authorList>
    </citation>
    <scope>NUCLEOTIDE SEQUENCE</scope>
    <source>
        <strain evidence="2">JA-25</strain>
    </source>
</reference>
<organism evidence="2 3">
    <name type="scientific">Fibrivirga algicola</name>
    <dbReference type="NCBI Taxonomy" id="2950420"/>
    <lineage>
        <taxon>Bacteria</taxon>
        <taxon>Pseudomonadati</taxon>
        <taxon>Bacteroidota</taxon>
        <taxon>Cytophagia</taxon>
        <taxon>Cytophagales</taxon>
        <taxon>Spirosomataceae</taxon>
        <taxon>Fibrivirga</taxon>
    </lineage>
</organism>
<keyword evidence="1" id="KW-0732">Signal</keyword>